<dbReference type="PANTHER" id="PTHR19857:SF19">
    <property type="entry name" value="26S PROTEASOME REGULATORY SUBUNIT RPN14"/>
    <property type="match status" value="1"/>
</dbReference>
<reference evidence="6" key="1">
    <citation type="submission" date="2023-02" db="EMBL/GenBank/DDBJ databases">
        <title>Mating type loci evolution in Malassezia.</title>
        <authorList>
            <person name="Coelho M.A."/>
        </authorList>
    </citation>
    <scope>NUCLEOTIDE SEQUENCE</scope>
    <source>
        <strain evidence="6">CBS 14136</strain>
    </source>
</reference>
<feature type="repeat" description="WD" evidence="5">
    <location>
        <begin position="193"/>
        <end position="234"/>
    </location>
</feature>
<organism evidence="6 7">
    <name type="scientific">Malassezia psittaci</name>
    <dbReference type="NCBI Taxonomy" id="1821823"/>
    <lineage>
        <taxon>Eukaryota</taxon>
        <taxon>Fungi</taxon>
        <taxon>Dikarya</taxon>
        <taxon>Basidiomycota</taxon>
        <taxon>Ustilaginomycotina</taxon>
        <taxon>Malasseziomycetes</taxon>
        <taxon>Malasseziales</taxon>
        <taxon>Malasseziaceae</taxon>
        <taxon>Malassezia</taxon>
    </lineage>
</organism>
<evidence type="ECO:0000256" key="2">
    <source>
        <dbReference type="ARBA" id="ARBA00022737"/>
    </source>
</evidence>
<name>A0AAF0FCN2_9BASI</name>
<dbReference type="Proteomes" id="UP001214628">
    <property type="component" value="Chromosome 6"/>
</dbReference>
<keyword evidence="3" id="KW-0647">Proteasome</keyword>
<evidence type="ECO:0000313" key="6">
    <source>
        <dbReference type="EMBL" id="WFD44960.1"/>
    </source>
</evidence>
<sequence>MQVLPYLAVEPSTAEILEEVIQGTTQKQKVWASAYRAAPQRESIHSGVQIASEPSEIQAVDDKLQVQTQDSHHVRVACAELDMPPTAVHLAKRRGSLPGANEASRGAWSIALGTSRSQIERYCIGGPDAQLYVGEWDASSTNDNFKRPIPLAGHRADITNVRFFPSGEVVLSTSLDYQARIYSAIDGSNPRILKGHTRAIYSSAVLGIGREVITGSLDATVKVWDVSRGDATFTHATQDKSGVLSLEAQDTQLAYLGTESGHLSLLDLRLISSSSQQNETQVTISNSPSPYNASGGVSAMAINGHRLACGTRSGVCAVYDVRHMHEPIVSFWRNTAEINHISWKDQCVLIATSDGLPYRCSLTPGVEEEYVGWDADSVDAIISDQHGNVVAIGGGDYTLYV</sequence>
<comment type="similarity">
    <text evidence="4">Belongs to the WD repeat PAAF1/RPN14 family.</text>
</comment>
<dbReference type="SMART" id="SM00320">
    <property type="entry name" value="WD40"/>
    <property type="match status" value="3"/>
</dbReference>
<gene>
    <name evidence="6" type="ORF">MPSI1_003635</name>
</gene>
<evidence type="ECO:0000256" key="1">
    <source>
        <dbReference type="ARBA" id="ARBA00022574"/>
    </source>
</evidence>
<evidence type="ECO:0000256" key="3">
    <source>
        <dbReference type="ARBA" id="ARBA00022942"/>
    </source>
</evidence>
<feature type="repeat" description="WD" evidence="5">
    <location>
        <begin position="151"/>
        <end position="183"/>
    </location>
</feature>
<evidence type="ECO:0008006" key="8">
    <source>
        <dbReference type="Google" id="ProtNLM"/>
    </source>
</evidence>
<keyword evidence="1 5" id="KW-0853">WD repeat</keyword>
<proteinExistence type="inferred from homology"/>
<dbReference type="EMBL" id="CP118380">
    <property type="protein sequence ID" value="WFD44960.1"/>
    <property type="molecule type" value="Genomic_DNA"/>
</dbReference>
<evidence type="ECO:0000256" key="5">
    <source>
        <dbReference type="PROSITE-ProRule" id="PRU00221"/>
    </source>
</evidence>
<keyword evidence="7" id="KW-1185">Reference proteome</keyword>
<dbReference type="InterPro" id="IPR001680">
    <property type="entry name" value="WD40_rpt"/>
</dbReference>
<dbReference type="InterPro" id="IPR015943">
    <property type="entry name" value="WD40/YVTN_repeat-like_dom_sf"/>
</dbReference>
<dbReference type="AlphaFoldDB" id="A0AAF0FCN2"/>
<evidence type="ECO:0000313" key="7">
    <source>
        <dbReference type="Proteomes" id="UP001214628"/>
    </source>
</evidence>
<protein>
    <recommendedName>
        <fullName evidence="8">WD40 repeat-like protein</fullName>
    </recommendedName>
</protein>
<dbReference type="Pfam" id="PF00400">
    <property type="entry name" value="WD40"/>
    <property type="match status" value="2"/>
</dbReference>
<keyword evidence="2" id="KW-0677">Repeat</keyword>
<dbReference type="InterPro" id="IPR036322">
    <property type="entry name" value="WD40_repeat_dom_sf"/>
</dbReference>
<dbReference type="GO" id="GO:0000502">
    <property type="term" value="C:proteasome complex"/>
    <property type="evidence" value="ECO:0007669"/>
    <property type="project" value="UniProtKB-KW"/>
</dbReference>
<dbReference type="InterPro" id="IPR019775">
    <property type="entry name" value="WD40_repeat_CS"/>
</dbReference>
<dbReference type="PROSITE" id="PS50294">
    <property type="entry name" value="WD_REPEATS_REGION"/>
    <property type="match status" value="1"/>
</dbReference>
<accession>A0AAF0FCN2</accession>
<dbReference type="PANTHER" id="PTHR19857">
    <property type="entry name" value="MITOCHONDRIAL DIVISION PROTEIN 1-RELATED"/>
    <property type="match status" value="1"/>
</dbReference>
<dbReference type="InterPro" id="IPR051179">
    <property type="entry name" value="WD_repeat_multifunction"/>
</dbReference>
<dbReference type="SUPFAM" id="SSF50978">
    <property type="entry name" value="WD40 repeat-like"/>
    <property type="match status" value="1"/>
</dbReference>
<evidence type="ECO:0000256" key="4">
    <source>
        <dbReference type="ARBA" id="ARBA00038321"/>
    </source>
</evidence>
<dbReference type="PROSITE" id="PS50082">
    <property type="entry name" value="WD_REPEATS_2"/>
    <property type="match status" value="2"/>
</dbReference>
<dbReference type="PROSITE" id="PS00678">
    <property type="entry name" value="WD_REPEATS_1"/>
    <property type="match status" value="1"/>
</dbReference>
<dbReference type="Gene3D" id="2.130.10.10">
    <property type="entry name" value="YVTN repeat-like/Quinoprotein amine dehydrogenase"/>
    <property type="match status" value="1"/>
</dbReference>